<comment type="caution">
    <text evidence="1">The sequence shown here is derived from an EMBL/GenBank/DDBJ whole genome shotgun (WGS) entry which is preliminary data.</text>
</comment>
<proteinExistence type="predicted"/>
<accession>A0ABV7TD77</accession>
<evidence type="ECO:0008006" key="3">
    <source>
        <dbReference type="Google" id="ProtNLM"/>
    </source>
</evidence>
<evidence type="ECO:0000313" key="1">
    <source>
        <dbReference type="EMBL" id="MFC3613527.1"/>
    </source>
</evidence>
<protein>
    <recommendedName>
        <fullName evidence="3">Translocase</fullName>
    </recommendedName>
</protein>
<dbReference type="EMBL" id="JBHRXI010000004">
    <property type="protein sequence ID" value="MFC3613527.1"/>
    <property type="molecule type" value="Genomic_DNA"/>
</dbReference>
<dbReference type="Proteomes" id="UP001595629">
    <property type="component" value="Unassembled WGS sequence"/>
</dbReference>
<keyword evidence="2" id="KW-1185">Reference proteome</keyword>
<sequence length="331" mass="34694">MSIKRRALTIGGTVACALGTGYFMQMGSDSAAPLHARAPGAVQQEVAAPSGVSDVDDFALFNVEQITLTSALPDRGAPSRLTEPAFEDAKGAGDAIDTIVLADTPRDPVAPKLGCDVTARAQPAAMASVELTVEAPCFGNQRAAIHHSGLVFTDVTDETGALQVTVPALSETAVFVVAFPNGKGAVTMAKVSDLDDYERVVLQWSGVDGLQIHAREFGASYGEQGHVWHAAAEGYGHVVRLGDAETFAPQLAEVYSFPLARNVQAGTIDLTVEAEVTSANCGRDISAQSLERRGASSLRTRDLILAMPDCDATGDFLVLNNLVEDLKIAAK</sequence>
<gene>
    <name evidence="1" type="ORF">ACFORG_07115</name>
</gene>
<reference evidence="2" key="1">
    <citation type="journal article" date="2019" name="Int. J. Syst. Evol. Microbiol.">
        <title>The Global Catalogue of Microorganisms (GCM) 10K type strain sequencing project: providing services to taxonomists for standard genome sequencing and annotation.</title>
        <authorList>
            <consortium name="The Broad Institute Genomics Platform"/>
            <consortium name="The Broad Institute Genome Sequencing Center for Infectious Disease"/>
            <person name="Wu L."/>
            <person name="Ma J."/>
        </authorList>
    </citation>
    <scope>NUCLEOTIDE SEQUENCE [LARGE SCALE GENOMIC DNA]</scope>
    <source>
        <strain evidence="2">KCTC 42911</strain>
    </source>
</reference>
<organism evidence="1 2">
    <name type="scientific">Lutimaribacter marinistellae</name>
    <dbReference type="NCBI Taxonomy" id="1820329"/>
    <lineage>
        <taxon>Bacteria</taxon>
        <taxon>Pseudomonadati</taxon>
        <taxon>Pseudomonadota</taxon>
        <taxon>Alphaproteobacteria</taxon>
        <taxon>Rhodobacterales</taxon>
        <taxon>Roseobacteraceae</taxon>
        <taxon>Lutimaribacter</taxon>
    </lineage>
</organism>
<evidence type="ECO:0000313" key="2">
    <source>
        <dbReference type="Proteomes" id="UP001595629"/>
    </source>
</evidence>
<dbReference type="RefSeq" id="WP_386734693.1">
    <property type="nucleotide sequence ID" value="NZ_JBHRXI010000004.1"/>
</dbReference>
<name>A0ABV7TD77_9RHOB</name>